<organism evidence="4 5">
    <name type="scientific">Candida verbasci</name>
    <dbReference type="NCBI Taxonomy" id="1227364"/>
    <lineage>
        <taxon>Eukaryota</taxon>
        <taxon>Fungi</taxon>
        <taxon>Dikarya</taxon>
        <taxon>Ascomycota</taxon>
        <taxon>Saccharomycotina</taxon>
        <taxon>Pichiomycetes</taxon>
        <taxon>Debaryomycetaceae</taxon>
        <taxon>Candida/Lodderomyces clade</taxon>
        <taxon>Candida</taxon>
    </lineage>
</organism>
<sequence length="141" mass="16682">MSDNSIQEPIDSTNSIFSFFKNHYIIIFLCLFILGLLLYHFRFKLIALHDRYRTRTRFSNGFYEDLNDGLSSINFDLESNIENEDIRDGLNMENKNKIKKIMKDKGLNFDDARLELIRNELHENEIDEDGVPKDPKLVTFK</sequence>
<dbReference type="PANTHER" id="PTHR28023">
    <property type="entry name" value="UPF0357 PROTEIN YCL012C"/>
    <property type="match status" value="1"/>
</dbReference>
<keyword evidence="2" id="KW-0732">Signal</keyword>
<evidence type="ECO:0000313" key="4">
    <source>
        <dbReference type="EMBL" id="CAI5760378.1"/>
    </source>
</evidence>
<comment type="caution">
    <text evidence="4">The sequence shown here is derived from an EMBL/GenBank/DDBJ whole genome shotgun (WGS) entry which is preliminary data.</text>
</comment>
<dbReference type="PANTHER" id="PTHR28023:SF1">
    <property type="entry name" value="UPF0357 PROTEIN YCL012C"/>
    <property type="match status" value="1"/>
</dbReference>
<dbReference type="OrthoDB" id="447314at2759"/>
<dbReference type="Proteomes" id="UP001152885">
    <property type="component" value="Unassembled WGS sequence"/>
</dbReference>
<dbReference type="Pfam" id="PF09435">
    <property type="entry name" value="DUF2015"/>
    <property type="match status" value="1"/>
</dbReference>
<protein>
    <submittedName>
        <fullName evidence="4">Uncharacterized protein</fullName>
    </submittedName>
</protein>
<dbReference type="InterPro" id="IPR018559">
    <property type="entry name" value="DUF2015"/>
</dbReference>
<accession>A0A9W4U2Q9</accession>
<keyword evidence="3" id="KW-1133">Transmembrane helix</keyword>
<keyword evidence="5" id="KW-1185">Reference proteome</keyword>
<dbReference type="EMBL" id="CANTUO010000006">
    <property type="protein sequence ID" value="CAI5760378.1"/>
    <property type="molecule type" value="Genomic_DNA"/>
</dbReference>
<evidence type="ECO:0000256" key="2">
    <source>
        <dbReference type="ARBA" id="ARBA00022729"/>
    </source>
</evidence>
<dbReference type="AlphaFoldDB" id="A0A9W4U2Q9"/>
<keyword evidence="3" id="KW-0472">Membrane</keyword>
<keyword evidence="3" id="KW-0812">Transmembrane</keyword>
<comment type="similarity">
    <text evidence="1">Belongs to the UPF0357 family.</text>
</comment>
<evidence type="ECO:0000256" key="1">
    <source>
        <dbReference type="ARBA" id="ARBA00008325"/>
    </source>
</evidence>
<gene>
    <name evidence="4" type="ORF">CANVERA_P4888</name>
</gene>
<proteinExistence type="inferred from homology"/>
<name>A0A9W4U2Q9_9ASCO</name>
<feature type="transmembrane region" description="Helical" evidence="3">
    <location>
        <begin position="23"/>
        <end position="41"/>
    </location>
</feature>
<reference evidence="4" key="1">
    <citation type="submission" date="2022-12" db="EMBL/GenBank/DDBJ databases">
        <authorList>
            <person name="Brejova B."/>
        </authorList>
    </citation>
    <scope>NUCLEOTIDE SEQUENCE</scope>
</reference>
<evidence type="ECO:0000313" key="5">
    <source>
        <dbReference type="Proteomes" id="UP001152885"/>
    </source>
</evidence>
<evidence type="ECO:0000256" key="3">
    <source>
        <dbReference type="SAM" id="Phobius"/>
    </source>
</evidence>